<reference evidence="4 5" key="1">
    <citation type="submission" date="2021-04" db="EMBL/GenBank/DDBJ databases">
        <authorList>
            <person name="Bliznina A."/>
        </authorList>
    </citation>
    <scope>NUCLEOTIDE SEQUENCE [LARGE SCALE GENOMIC DNA]</scope>
</reference>
<keyword evidence="1" id="KW-0732">Signal</keyword>
<sequence length="296" mass="33207">MNLGGRMVSITEESTVGRRIVTAAEYDRWKAVNDEIHVDVKCSAEEVIVTLEGALPNTPFHLKDPGCRLEPISRNAQQIQCVKVDPTSGYLTLLLDAERCNGGPNMGAHRDLWLMRAPTEEAYLFVDRCWAVPNDYSDLRLDLVSGGCMDDSLRKEGIEFSVVDNGESNRVHFSIPVFKFVGSEHVYLQCQVKACLRRTCLPSCGHEKVVNEYEEFLLYEQLNGTEIVYDDEWEELMEENGPQLKAANSAPLMNNLPQFSQLSSVHILIHEVEEAPEIIIDRLGAMILTGTGLTFT</sequence>
<dbReference type="Pfam" id="PF00100">
    <property type="entry name" value="Zona_pellucida"/>
    <property type="match status" value="1"/>
</dbReference>
<organism evidence="4 5">
    <name type="scientific">Oikopleura dioica</name>
    <name type="common">Tunicate</name>
    <dbReference type="NCBI Taxonomy" id="34765"/>
    <lineage>
        <taxon>Eukaryota</taxon>
        <taxon>Metazoa</taxon>
        <taxon>Chordata</taxon>
        <taxon>Tunicata</taxon>
        <taxon>Appendicularia</taxon>
        <taxon>Copelata</taxon>
        <taxon>Oikopleuridae</taxon>
        <taxon>Oikopleura</taxon>
    </lineage>
</organism>
<keyword evidence="2" id="KW-1015">Disulfide bond</keyword>
<dbReference type="Gene3D" id="2.60.40.4100">
    <property type="entry name" value="Zona pellucida, ZP-C domain"/>
    <property type="match status" value="1"/>
</dbReference>
<evidence type="ECO:0000256" key="2">
    <source>
        <dbReference type="ARBA" id="ARBA00023157"/>
    </source>
</evidence>
<name>A0ABN7SAW0_OIKDI</name>
<dbReference type="EMBL" id="OU015569">
    <property type="protein sequence ID" value="CAG5096868.1"/>
    <property type="molecule type" value="Genomic_DNA"/>
</dbReference>
<protein>
    <submittedName>
        <fullName evidence="4">Oidioi.mRNA.OKI2018_I69.XSR.g14820.t1.cds</fullName>
    </submittedName>
</protein>
<dbReference type="InterPro" id="IPR001507">
    <property type="entry name" value="ZP_dom"/>
</dbReference>
<dbReference type="Proteomes" id="UP001158576">
    <property type="component" value="Chromosome XSR"/>
</dbReference>
<gene>
    <name evidence="4" type="ORF">OKIOD_LOCUS6378</name>
</gene>
<dbReference type="InterPro" id="IPR055355">
    <property type="entry name" value="ZP-C"/>
</dbReference>
<proteinExistence type="predicted"/>
<dbReference type="PANTHER" id="PTHR14002">
    <property type="entry name" value="ENDOGLIN/TGF-BETA RECEPTOR TYPE III"/>
    <property type="match status" value="1"/>
</dbReference>
<evidence type="ECO:0000256" key="1">
    <source>
        <dbReference type="ARBA" id="ARBA00022729"/>
    </source>
</evidence>
<dbReference type="InterPro" id="IPR042235">
    <property type="entry name" value="ZP-C_dom"/>
</dbReference>
<accession>A0ABN7SAW0</accession>
<feature type="domain" description="ZP" evidence="3">
    <location>
        <begin position="1"/>
        <end position="211"/>
    </location>
</feature>
<evidence type="ECO:0000259" key="3">
    <source>
        <dbReference type="PROSITE" id="PS51034"/>
    </source>
</evidence>
<evidence type="ECO:0000313" key="5">
    <source>
        <dbReference type="Proteomes" id="UP001158576"/>
    </source>
</evidence>
<keyword evidence="5" id="KW-1185">Reference proteome</keyword>
<dbReference type="PANTHER" id="PTHR14002:SF20">
    <property type="entry name" value="ZONA PELLUCIDA-LIKE DOMAIN-CONTAINING PROTEIN 1"/>
    <property type="match status" value="1"/>
</dbReference>
<evidence type="ECO:0000313" key="4">
    <source>
        <dbReference type="EMBL" id="CAG5096868.1"/>
    </source>
</evidence>
<dbReference type="PROSITE" id="PS51034">
    <property type="entry name" value="ZP_2"/>
    <property type="match status" value="1"/>
</dbReference>